<dbReference type="Gene3D" id="2.60.40.10">
    <property type="entry name" value="Immunoglobulins"/>
    <property type="match status" value="1"/>
</dbReference>
<dbReference type="InterPro" id="IPR013783">
    <property type="entry name" value="Ig-like_fold"/>
</dbReference>
<dbReference type="GeneID" id="103521034"/>
<dbReference type="RefSeq" id="XP_008484360.1">
    <property type="nucleotide sequence ID" value="XM_008486138.2"/>
</dbReference>
<dbReference type="AlphaFoldDB" id="A0A1S3DM41"/>
<reference evidence="3" key="1">
    <citation type="submission" date="2025-08" db="UniProtKB">
        <authorList>
            <consortium name="RefSeq"/>
        </authorList>
    </citation>
    <scope>IDENTIFICATION</scope>
</reference>
<dbReference type="KEGG" id="dci:103521034"/>
<feature type="region of interest" description="Disordered" evidence="1">
    <location>
        <begin position="1"/>
        <end position="33"/>
    </location>
</feature>
<dbReference type="STRING" id="121845.A0A1S3DM41"/>
<dbReference type="GO" id="GO:0003341">
    <property type="term" value="P:cilium movement"/>
    <property type="evidence" value="ECO:0007669"/>
    <property type="project" value="TreeGrafter"/>
</dbReference>
<dbReference type="PANTHER" id="PTHR23053">
    <property type="entry name" value="DLEC1 DELETED IN LUNG AND ESOPHAGEAL CANCER 1"/>
    <property type="match status" value="1"/>
</dbReference>
<name>A0A1S3DM41_DIACI</name>
<sequence>MTGSDNPAYAKNITKSSARRKEKQSVDNPNPIKQEDVFDVDAKEFTIAPHSHRKVQLTFKPASIEDYKGTVDITLPARPGMERFSFTVLGQVTVPQISILEPRLGDDLNLTLSMNPTLVGRRAMKSLKFQNTSKVRAQVILELLKNESDVFKVIPLKETVPLLLMET</sequence>
<dbReference type="GO" id="GO:1904158">
    <property type="term" value="P:axonemal central apparatus assembly"/>
    <property type="evidence" value="ECO:0007669"/>
    <property type="project" value="TreeGrafter"/>
</dbReference>
<dbReference type="PANTHER" id="PTHR23053:SF0">
    <property type="entry name" value="HYDROCEPHALUS-INDUCING PROTEIN HOMOLOG"/>
    <property type="match status" value="1"/>
</dbReference>
<dbReference type="Proteomes" id="UP000079169">
    <property type="component" value="Unplaced"/>
</dbReference>
<keyword evidence="2" id="KW-1185">Reference proteome</keyword>
<evidence type="ECO:0000256" key="1">
    <source>
        <dbReference type="SAM" id="MobiDB-lite"/>
    </source>
</evidence>
<evidence type="ECO:0000313" key="2">
    <source>
        <dbReference type="Proteomes" id="UP000079169"/>
    </source>
</evidence>
<gene>
    <name evidence="3" type="primary">LOC103521034</name>
</gene>
<dbReference type="PaxDb" id="121845-A0A1S3DM41"/>
<dbReference type="InterPro" id="IPR033305">
    <property type="entry name" value="Hydin-like"/>
</dbReference>
<protein>
    <submittedName>
        <fullName evidence="3">Hydrocephalus-inducing protein homolog</fullName>
    </submittedName>
</protein>
<evidence type="ECO:0000313" key="3">
    <source>
        <dbReference type="RefSeq" id="XP_008484360.1"/>
    </source>
</evidence>
<dbReference type="GO" id="GO:0005930">
    <property type="term" value="C:axoneme"/>
    <property type="evidence" value="ECO:0007669"/>
    <property type="project" value="TreeGrafter"/>
</dbReference>
<organism evidence="2 3">
    <name type="scientific">Diaphorina citri</name>
    <name type="common">Asian citrus psyllid</name>
    <dbReference type="NCBI Taxonomy" id="121845"/>
    <lineage>
        <taxon>Eukaryota</taxon>
        <taxon>Metazoa</taxon>
        <taxon>Ecdysozoa</taxon>
        <taxon>Arthropoda</taxon>
        <taxon>Hexapoda</taxon>
        <taxon>Insecta</taxon>
        <taxon>Pterygota</taxon>
        <taxon>Neoptera</taxon>
        <taxon>Paraneoptera</taxon>
        <taxon>Hemiptera</taxon>
        <taxon>Sternorrhyncha</taxon>
        <taxon>Psylloidea</taxon>
        <taxon>Psyllidae</taxon>
        <taxon>Diaphorininae</taxon>
        <taxon>Diaphorina</taxon>
    </lineage>
</organism>
<feature type="non-terminal residue" evidence="3">
    <location>
        <position position="167"/>
    </location>
</feature>
<proteinExistence type="predicted"/>
<accession>A0A1S3DM41</accession>